<name>A0A109RCJ0_9LACT</name>
<keyword evidence="5 9" id="KW-0784">Thiamine biosynthesis</keyword>
<keyword evidence="14" id="KW-1185">Reference proteome</keyword>
<keyword evidence="3 9" id="KW-0479">Metal-binding</keyword>
<dbReference type="UniPathway" id="UPA00060">
    <property type="reaction ID" value="UER00141"/>
</dbReference>
<evidence type="ECO:0000256" key="10">
    <source>
        <dbReference type="RuleBase" id="RU003826"/>
    </source>
</evidence>
<evidence type="ECO:0000256" key="1">
    <source>
        <dbReference type="ARBA" id="ARBA00005165"/>
    </source>
</evidence>
<evidence type="ECO:0000259" key="12">
    <source>
        <dbReference type="Pfam" id="PF02581"/>
    </source>
</evidence>
<dbReference type="GO" id="GO:0005737">
    <property type="term" value="C:cytoplasm"/>
    <property type="evidence" value="ECO:0007669"/>
    <property type="project" value="TreeGrafter"/>
</dbReference>
<feature type="domain" description="Thiamine phosphate synthase/TenI" evidence="12">
    <location>
        <begin position="13"/>
        <end position="193"/>
    </location>
</feature>
<evidence type="ECO:0000256" key="7">
    <source>
        <dbReference type="ARBA" id="ARBA00047851"/>
    </source>
</evidence>
<comment type="similarity">
    <text evidence="9 10">Belongs to the thiamine-phosphate synthase family.</text>
</comment>
<feature type="binding site" evidence="9">
    <location>
        <position position="170"/>
    </location>
    <ligand>
        <name>2-[(2R,5Z)-2-carboxy-4-methylthiazol-5(2H)-ylidene]ethyl phosphate</name>
        <dbReference type="ChEBI" id="CHEBI:62899"/>
    </ligand>
</feature>
<dbReference type="PANTHER" id="PTHR20857">
    <property type="entry name" value="THIAMINE-PHOSPHATE PYROPHOSPHORYLASE"/>
    <property type="match status" value="1"/>
</dbReference>
<dbReference type="Pfam" id="PF02581">
    <property type="entry name" value="TMP-TENI"/>
    <property type="match status" value="1"/>
</dbReference>
<dbReference type="InterPro" id="IPR022998">
    <property type="entry name" value="ThiamineP_synth_TenI"/>
</dbReference>
<feature type="binding site" evidence="9">
    <location>
        <begin position="43"/>
        <end position="47"/>
    </location>
    <ligand>
        <name>4-amino-2-methyl-5-(diphosphooxymethyl)pyrimidine</name>
        <dbReference type="ChEBI" id="CHEBI:57841"/>
    </ligand>
</feature>
<evidence type="ECO:0000256" key="4">
    <source>
        <dbReference type="ARBA" id="ARBA00022842"/>
    </source>
</evidence>
<evidence type="ECO:0000256" key="3">
    <source>
        <dbReference type="ARBA" id="ARBA00022723"/>
    </source>
</evidence>
<dbReference type="SUPFAM" id="SSF51391">
    <property type="entry name" value="Thiamin phosphate synthase"/>
    <property type="match status" value="1"/>
</dbReference>
<comment type="pathway">
    <text evidence="1 9 11">Cofactor biosynthesis; thiamine diphosphate biosynthesis; thiamine phosphate from 4-amino-2-methyl-5-diphosphomethylpyrimidine and 4-methyl-5-(2-phosphoethyl)-thiazole: step 1/1.</text>
</comment>
<comment type="catalytic activity">
    <reaction evidence="8 9 10">
        <text>2-[(2R,5Z)-2-carboxy-4-methylthiazol-5(2H)-ylidene]ethyl phosphate + 4-amino-2-methyl-5-(diphosphooxymethyl)pyrimidine + 2 H(+) = thiamine phosphate + CO2 + diphosphate</text>
        <dbReference type="Rhea" id="RHEA:47844"/>
        <dbReference type="ChEBI" id="CHEBI:15378"/>
        <dbReference type="ChEBI" id="CHEBI:16526"/>
        <dbReference type="ChEBI" id="CHEBI:33019"/>
        <dbReference type="ChEBI" id="CHEBI:37575"/>
        <dbReference type="ChEBI" id="CHEBI:57841"/>
        <dbReference type="ChEBI" id="CHEBI:62899"/>
        <dbReference type="EC" id="2.5.1.3"/>
    </reaction>
</comment>
<evidence type="ECO:0000256" key="9">
    <source>
        <dbReference type="HAMAP-Rule" id="MF_00097"/>
    </source>
</evidence>
<reference evidence="13 14" key="1">
    <citation type="submission" date="2017-12" db="EMBL/GenBank/DDBJ databases">
        <title>Phylogenetic diversity of female urinary microbiome.</title>
        <authorList>
            <person name="Thomas-White K."/>
            <person name="Wolfe A.J."/>
        </authorList>
    </citation>
    <scope>NUCLEOTIDE SEQUENCE [LARGE SCALE GENOMIC DNA]</scope>
    <source>
        <strain evidence="13 14">UMB0844</strain>
    </source>
</reference>
<gene>
    <name evidence="9 13" type="primary">thiE</name>
    <name evidence="13" type="ORF">CYJ27_02805</name>
</gene>
<evidence type="ECO:0000256" key="8">
    <source>
        <dbReference type="ARBA" id="ARBA00047883"/>
    </source>
</evidence>
<dbReference type="FunFam" id="3.20.20.70:FF:000096">
    <property type="entry name" value="Thiamine-phosphate synthase"/>
    <property type="match status" value="1"/>
</dbReference>
<dbReference type="Proteomes" id="UP000234775">
    <property type="component" value="Unassembled WGS sequence"/>
</dbReference>
<dbReference type="GO" id="GO:0000287">
    <property type="term" value="F:magnesium ion binding"/>
    <property type="evidence" value="ECO:0007669"/>
    <property type="project" value="UniProtKB-UniRule"/>
</dbReference>
<keyword evidence="2 9" id="KW-0808">Transferase</keyword>
<dbReference type="AlphaFoldDB" id="A0A109RCJ0"/>
<dbReference type="GO" id="GO:0009228">
    <property type="term" value="P:thiamine biosynthetic process"/>
    <property type="evidence" value="ECO:0007669"/>
    <property type="project" value="UniProtKB-KW"/>
</dbReference>
<dbReference type="EMBL" id="PKGZ01000002">
    <property type="protein sequence ID" value="PKY91623.1"/>
    <property type="molecule type" value="Genomic_DNA"/>
</dbReference>
<dbReference type="GO" id="GO:0009229">
    <property type="term" value="P:thiamine diphosphate biosynthetic process"/>
    <property type="evidence" value="ECO:0007669"/>
    <property type="project" value="UniProtKB-UniRule"/>
</dbReference>
<feature type="binding site" evidence="9">
    <location>
        <position position="114"/>
    </location>
    <ligand>
        <name>4-amino-2-methyl-5-(diphosphooxymethyl)pyrimidine</name>
        <dbReference type="ChEBI" id="CHEBI:57841"/>
    </ligand>
</feature>
<comment type="function">
    <text evidence="9">Condenses 4-methyl-5-(beta-hydroxyethyl)thiazole monophosphate (THZ-P) and 2-methyl-4-amino-5-hydroxymethyl pyrimidine pyrophosphate (HMP-PP) to form thiamine monophosphate (TMP).</text>
</comment>
<feature type="binding site" evidence="9">
    <location>
        <begin position="190"/>
        <end position="191"/>
    </location>
    <ligand>
        <name>2-[(2R,5Z)-2-carboxy-4-methylthiazol-5(2H)-ylidene]ethyl phosphate</name>
        <dbReference type="ChEBI" id="CHEBI:62899"/>
    </ligand>
</feature>
<evidence type="ECO:0000313" key="13">
    <source>
        <dbReference type="EMBL" id="PKY91623.1"/>
    </source>
</evidence>
<comment type="cofactor">
    <cofactor evidence="9">
        <name>Mg(2+)</name>
        <dbReference type="ChEBI" id="CHEBI:18420"/>
    </cofactor>
    <text evidence="9">Binds 1 Mg(2+) ion per subunit.</text>
</comment>
<dbReference type="InterPro" id="IPR036206">
    <property type="entry name" value="ThiamineP_synth_sf"/>
</dbReference>
<dbReference type="KEGG" id="acg:AWM71_06110"/>
<dbReference type="PANTHER" id="PTHR20857:SF15">
    <property type="entry name" value="THIAMINE-PHOSPHATE SYNTHASE"/>
    <property type="match status" value="1"/>
</dbReference>
<dbReference type="Gene3D" id="3.20.20.70">
    <property type="entry name" value="Aldolase class I"/>
    <property type="match status" value="1"/>
</dbReference>
<feature type="binding site" evidence="9">
    <location>
        <position position="95"/>
    </location>
    <ligand>
        <name>Mg(2+)</name>
        <dbReference type="ChEBI" id="CHEBI:18420"/>
    </ligand>
</feature>
<comment type="catalytic activity">
    <reaction evidence="6 9 10">
        <text>4-methyl-5-(2-phosphooxyethyl)-thiazole + 4-amino-2-methyl-5-(diphosphooxymethyl)pyrimidine + H(+) = thiamine phosphate + diphosphate</text>
        <dbReference type="Rhea" id="RHEA:22328"/>
        <dbReference type="ChEBI" id="CHEBI:15378"/>
        <dbReference type="ChEBI" id="CHEBI:33019"/>
        <dbReference type="ChEBI" id="CHEBI:37575"/>
        <dbReference type="ChEBI" id="CHEBI:57841"/>
        <dbReference type="ChEBI" id="CHEBI:58296"/>
        <dbReference type="EC" id="2.5.1.3"/>
    </reaction>
</comment>
<comment type="caution">
    <text evidence="13">The sequence shown here is derived from an EMBL/GenBank/DDBJ whole genome shotgun (WGS) entry which is preliminary data.</text>
</comment>
<dbReference type="EC" id="2.5.1.3" evidence="9"/>
<dbReference type="NCBIfam" id="TIGR00693">
    <property type="entry name" value="thiE"/>
    <property type="match status" value="1"/>
</dbReference>
<keyword evidence="4 9" id="KW-0460">Magnesium</keyword>
<accession>A0A109RCJ0</accession>
<feature type="binding site" evidence="9">
    <location>
        <position position="75"/>
    </location>
    <ligand>
        <name>4-amino-2-methyl-5-(diphosphooxymethyl)pyrimidine</name>
        <dbReference type="ChEBI" id="CHEBI:57841"/>
    </ligand>
</feature>
<sequence length="216" mass="22955">MGGKKVDKKDLLLYAVTDRRWTGEVTLEEQVEAALKGGVTFLQLREKDLGTEEYIAQAKKIKALTDKYHVPFVIDDNIEVALAVDADGVHVGQSDLPASEVRKLIGPNKILGVSAKTVEQALKAEAAGADYLGSGAVFETTTKPGTPTLPHETLQAICQAVSIPVVAIGGITPENLLTLKGADVAGVAIISAIFGVKDIEGRCRKLLELSRELVQA</sequence>
<organism evidence="13 14">
    <name type="scientific">Aerococcus christensenii</name>
    <dbReference type="NCBI Taxonomy" id="87541"/>
    <lineage>
        <taxon>Bacteria</taxon>
        <taxon>Bacillati</taxon>
        <taxon>Bacillota</taxon>
        <taxon>Bacilli</taxon>
        <taxon>Lactobacillales</taxon>
        <taxon>Aerococcaceae</taxon>
        <taxon>Aerococcus</taxon>
    </lineage>
</organism>
<dbReference type="CDD" id="cd00564">
    <property type="entry name" value="TMP_TenI"/>
    <property type="match status" value="1"/>
</dbReference>
<comment type="catalytic activity">
    <reaction evidence="7 9 10">
        <text>2-(2-carboxy-4-methylthiazol-5-yl)ethyl phosphate + 4-amino-2-methyl-5-(diphosphooxymethyl)pyrimidine + 2 H(+) = thiamine phosphate + CO2 + diphosphate</text>
        <dbReference type="Rhea" id="RHEA:47848"/>
        <dbReference type="ChEBI" id="CHEBI:15378"/>
        <dbReference type="ChEBI" id="CHEBI:16526"/>
        <dbReference type="ChEBI" id="CHEBI:33019"/>
        <dbReference type="ChEBI" id="CHEBI:37575"/>
        <dbReference type="ChEBI" id="CHEBI:57841"/>
        <dbReference type="ChEBI" id="CHEBI:62890"/>
        <dbReference type="EC" id="2.5.1.3"/>
    </reaction>
</comment>
<proteinExistence type="inferred from homology"/>
<dbReference type="InterPro" id="IPR034291">
    <property type="entry name" value="TMP_synthase"/>
</dbReference>
<feature type="binding site" evidence="9">
    <location>
        <begin position="140"/>
        <end position="142"/>
    </location>
    <ligand>
        <name>2-[(2R,5Z)-2-carboxy-4-methylthiazol-5(2H)-ylidene]ethyl phosphate</name>
        <dbReference type="ChEBI" id="CHEBI:62899"/>
    </ligand>
</feature>
<protein>
    <recommendedName>
        <fullName evidence="9">Thiamine-phosphate synthase</fullName>
        <shortName evidence="9">TP synthase</shortName>
        <shortName evidence="9">TPS</shortName>
        <ecNumber evidence="9">2.5.1.3</ecNumber>
    </recommendedName>
    <alternativeName>
        <fullName evidence="9">Thiamine-phosphate pyrophosphorylase</fullName>
        <shortName evidence="9">TMP pyrophosphorylase</shortName>
        <shortName evidence="9">TMP-PPase</shortName>
    </alternativeName>
</protein>
<dbReference type="InterPro" id="IPR013785">
    <property type="entry name" value="Aldolase_TIM"/>
</dbReference>
<feature type="binding site" evidence="9">
    <location>
        <position position="143"/>
    </location>
    <ligand>
        <name>4-amino-2-methyl-5-(diphosphooxymethyl)pyrimidine</name>
        <dbReference type="ChEBI" id="CHEBI:57841"/>
    </ligand>
</feature>
<evidence type="ECO:0000256" key="5">
    <source>
        <dbReference type="ARBA" id="ARBA00022977"/>
    </source>
</evidence>
<dbReference type="GO" id="GO:0004789">
    <property type="term" value="F:thiamine-phosphate diphosphorylase activity"/>
    <property type="evidence" value="ECO:0007669"/>
    <property type="project" value="UniProtKB-UniRule"/>
</dbReference>
<evidence type="ECO:0000256" key="2">
    <source>
        <dbReference type="ARBA" id="ARBA00022679"/>
    </source>
</evidence>
<evidence type="ECO:0000256" key="6">
    <source>
        <dbReference type="ARBA" id="ARBA00047334"/>
    </source>
</evidence>
<evidence type="ECO:0000313" key="14">
    <source>
        <dbReference type="Proteomes" id="UP000234775"/>
    </source>
</evidence>
<dbReference type="HAMAP" id="MF_00097">
    <property type="entry name" value="TMP_synthase"/>
    <property type="match status" value="1"/>
</dbReference>
<feature type="binding site" evidence="9">
    <location>
        <position position="76"/>
    </location>
    <ligand>
        <name>Mg(2+)</name>
        <dbReference type="ChEBI" id="CHEBI:18420"/>
    </ligand>
</feature>
<evidence type="ECO:0000256" key="11">
    <source>
        <dbReference type="RuleBase" id="RU004253"/>
    </source>
</evidence>